<name>A0A8T5UNH2_9EURY</name>
<proteinExistence type="predicted"/>
<accession>A0A8T5UNH2</accession>
<sequence>MIMENGEYSDPIWIRAHHLLCMQGFQGYGYSKDFERHMGKIITFLNSNPSTEIRIVTKTDEICLHCPYKCKFSCKRDQNSHFGMDELDNFVIKKALLKENQVYQILDALRLVNKNIDHDSLMEICGQCSWKNKCIFFEKKLIFNKP</sequence>
<protein>
    <submittedName>
        <fullName evidence="1">DUF1284 domain-containing protein</fullName>
    </submittedName>
</protein>
<comment type="caution">
    <text evidence="1">The sequence shown here is derived from an EMBL/GenBank/DDBJ whole genome shotgun (WGS) entry which is preliminary data.</text>
</comment>
<evidence type="ECO:0000313" key="1">
    <source>
        <dbReference type="EMBL" id="MBZ2165512.1"/>
    </source>
</evidence>
<keyword evidence="2" id="KW-1185">Reference proteome</keyword>
<dbReference type="EMBL" id="JAIOUQ010000007">
    <property type="protein sequence ID" value="MBZ2165512.1"/>
    <property type="molecule type" value="Genomic_DNA"/>
</dbReference>
<dbReference type="InterPro" id="IPR009702">
    <property type="entry name" value="DUF1284"/>
</dbReference>
<dbReference type="Pfam" id="PF06935">
    <property type="entry name" value="DUF1284"/>
    <property type="match status" value="1"/>
</dbReference>
<dbReference type="Proteomes" id="UP000825933">
    <property type="component" value="Unassembled WGS sequence"/>
</dbReference>
<evidence type="ECO:0000313" key="2">
    <source>
        <dbReference type="Proteomes" id="UP000825933"/>
    </source>
</evidence>
<reference evidence="2" key="1">
    <citation type="journal article" date="2022" name="Microbiol. Resour. Announc.">
        <title>Draft Genome Sequence of a Methanogenic Archaeon from West Spitsbergen Permafrost.</title>
        <authorList>
            <person name="Trubitsyn V."/>
            <person name="Rivkina E."/>
            <person name="Shcherbakova V."/>
        </authorList>
    </citation>
    <scope>NUCLEOTIDE SEQUENCE [LARGE SCALE GENOMIC DNA]</scope>
    <source>
        <strain evidence="2">VT</strain>
    </source>
</reference>
<organism evidence="1 2">
    <name type="scientific">Methanobacterium spitsbergense</name>
    <dbReference type="NCBI Taxonomy" id="2874285"/>
    <lineage>
        <taxon>Archaea</taxon>
        <taxon>Methanobacteriati</taxon>
        <taxon>Methanobacteriota</taxon>
        <taxon>Methanomada group</taxon>
        <taxon>Methanobacteria</taxon>
        <taxon>Methanobacteriales</taxon>
        <taxon>Methanobacteriaceae</taxon>
        <taxon>Methanobacterium</taxon>
    </lineage>
</organism>
<dbReference type="AlphaFoldDB" id="A0A8T5UNH2"/>
<gene>
    <name evidence="1" type="ORF">K8N75_05600</name>
</gene>